<comment type="similarity">
    <text evidence="2 8">Belongs to the glycosyltransferase 92 family.</text>
</comment>
<dbReference type="Pfam" id="PF01697">
    <property type="entry name" value="Glyco_transf_92"/>
    <property type="match status" value="1"/>
</dbReference>
<dbReference type="GO" id="GO:0016020">
    <property type="term" value="C:membrane"/>
    <property type="evidence" value="ECO:0007669"/>
    <property type="project" value="UniProtKB-SubCell"/>
</dbReference>
<evidence type="ECO:0000313" key="9">
    <source>
        <dbReference type="EMBL" id="KAH3700007.1"/>
    </source>
</evidence>
<evidence type="ECO:0000313" key="10">
    <source>
        <dbReference type="Proteomes" id="UP000828390"/>
    </source>
</evidence>
<evidence type="ECO:0000256" key="5">
    <source>
        <dbReference type="ARBA" id="ARBA00022692"/>
    </source>
</evidence>
<accession>A0A9D4BNY3</accession>
<keyword evidence="7" id="KW-0472">Membrane</keyword>
<dbReference type="Proteomes" id="UP000828390">
    <property type="component" value="Unassembled WGS sequence"/>
</dbReference>
<sequence>MENLEQPTLVSVVPIVKNAINETPRNLLKVEKSSLSKRVTLTASVPPIQSFYSDHEQVVEWVELNKVMGVQYFNFYVNNISKPVEQVREHYVHERLARVLYWKLPISQNERHYFGQLAAINDCLYRRKLESDWTQCVDLDEFVVYQRNTPLSLPLLLYELSIHNASICVPACSF</sequence>
<keyword evidence="10" id="KW-1185">Reference proteome</keyword>
<comment type="caution">
    <text evidence="9">The sequence shown here is derived from an EMBL/GenBank/DDBJ whole genome shotgun (WGS) entry which is preliminary data.</text>
</comment>
<dbReference type="GO" id="GO:0016757">
    <property type="term" value="F:glycosyltransferase activity"/>
    <property type="evidence" value="ECO:0007669"/>
    <property type="project" value="UniProtKB-UniRule"/>
</dbReference>
<dbReference type="AlphaFoldDB" id="A0A9D4BNY3"/>
<evidence type="ECO:0000256" key="2">
    <source>
        <dbReference type="ARBA" id="ARBA00007647"/>
    </source>
</evidence>
<comment type="subcellular location">
    <subcellularLocation>
        <location evidence="1">Membrane</location>
        <topology evidence="1">Single-pass membrane protein</topology>
    </subcellularLocation>
</comment>
<evidence type="ECO:0000256" key="8">
    <source>
        <dbReference type="RuleBase" id="RU366017"/>
    </source>
</evidence>
<dbReference type="EC" id="2.4.1.-" evidence="8"/>
<organism evidence="9 10">
    <name type="scientific">Dreissena polymorpha</name>
    <name type="common">Zebra mussel</name>
    <name type="synonym">Mytilus polymorpha</name>
    <dbReference type="NCBI Taxonomy" id="45954"/>
    <lineage>
        <taxon>Eukaryota</taxon>
        <taxon>Metazoa</taxon>
        <taxon>Spiralia</taxon>
        <taxon>Lophotrochozoa</taxon>
        <taxon>Mollusca</taxon>
        <taxon>Bivalvia</taxon>
        <taxon>Autobranchia</taxon>
        <taxon>Heteroconchia</taxon>
        <taxon>Euheterodonta</taxon>
        <taxon>Imparidentia</taxon>
        <taxon>Neoheterodontei</taxon>
        <taxon>Myida</taxon>
        <taxon>Dreissenoidea</taxon>
        <taxon>Dreissenidae</taxon>
        <taxon>Dreissena</taxon>
    </lineage>
</organism>
<evidence type="ECO:0000256" key="7">
    <source>
        <dbReference type="ARBA" id="ARBA00023136"/>
    </source>
</evidence>
<reference evidence="9" key="2">
    <citation type="submission" date="2020-11" db="EMBL/GenBank/DDBJ databases">
        <authorList>
            <person name="McCartney M.A."/>
            <person name="Auch B."/>
            <person name="Kono T."/>
            <person name="Mallez S."/>
            <person name="Becker A."/>
            <person name="Gohl D.M."/>
            <person name="Silverstein K.A.T."/>
            <person name="Koren S."/>
            <person name="Bechman K.B."/>
            <person name="Herman A."/>
            <person name="Abrahante J.E."/>
            <person name="Garbe J."/>
        </authorList>
    </citation>
    <scope>NUCLEOTIDE SEQUENCE</scope>
    <source>
        <strain evidence="9">Duluth1</strain>
        <tissue evidence="9">Whole animal</tissue>
    </source>
</reference>
<protein>
    <recommendedName>
        <fullName evidence="8">Glycosyltransferase family 92 protein</fullName>
        <ecNumber evidence="8">2.4.1.-</ecNumber>
    </recommendedName>
</protein>
<dbReference type="InterPro" id="IPR008166">
    <property type="entry name" value="Glyco_transf_92"/>
</dbReference>
<keyword evidence="3 8" id="KW-0328">Glycosyltransferase</keyword>
<evidence type="ECO:0000256" key="1">
    <source>
        <dbReference type="ARBA" id="ARBA00004167"/>
    </source>
</evidence>
<dbReference type="PANTHER" id="PTHR21461:SF69">
    <property type="entry name" value="GLYCOSYLTRANSFERASE FAMILY 92 PROTEIN"/>
    <property type="match status" value="1"/>
</dbReference>
<evidence type="ECO:0000256" key="6">
    <source>
        <dbReference type="ARBA" id="ARBA00022989"/>
    </source>
</evidence>
<dbReference type="PANTHER" id="PTHR21461">
    <property type="entry name" value="GLYCOSYLTRANSFERASE FAMILY 92 PROTEIN"/>
    <property type="match status" value="1"/>
</dbReference>
<name>A0A9D4BNY3_DREPO</name>
<reference evidence="9" key="1">
    <citation type="journal article" date="2019" name="bioRxiv">
        <title>The Genome of the Zebra Mussel, Dreissena polymorpha: A Resource for Invasive Species Research.</title>
        <authorList>
            <person name="McCartney M.A."/>
            <person name="Auch B."/>
            <person name="Kono T."/>
            <person name="Mallez S."/>
            <person name="Zhang Y."/>
            <person name="Obille A."/>
            <person name="Becker A."/>
            <person name="Abrahante J.E."/>
            <person name="Garbe J."/>
            <person name="Badalamenti J.P."/>
            <person name="Herman A."/>
            <person name="Mangelson H."/>
            <person name="Liachko I."/>
            <person name="Sullivan S."/>
            <person name="Sone E.D."/>
            <person name="Koren S."/>
            <person name="Silverstein K.A.T."/>
            <person name="Beckman K.B."/>
            <person name="Gohl D.M."/>
        </authorList>
    </citation>
    <scope>NUCLEOTIDE SEQUENCE</scope>
    <source>
        <strain evidence="9">Duluth1</strain>
        <tissue evidence="9">Whole animal</tissue>
    </source>
</reference>
<keyword evidence="6" id="KW-1133">Transmembrane helix</keyword>
<dbReference type="EMBL" id="JAIWYP010000015">
    <property type="protein sequence ID" value="KAH3700007.1"/>
    <property type="molecule type" value="Genomic_DNA"/>
</dbReference>
<keyword evidence="4 8" id="KW-0808">Transferase</keyword>
<proteinExistence type="inferred from homology"/>
<dbReference type="GO" id="GO:0005737">
    <property type="term" value="C:cytoplasm"/>
    <property type="evidence" value="ECO:0007669"/>
    <property type="project" value="TreeGrafter"/>
</dbReference>
<evidence type="ECO:0000256" key="3">
    <source>
        <dbReference type="ARBA" id="ARBA00022676"/>
    </source>
</evidence>
<gene>
    <name evidence="9" type="ORF">DPMN_074970</name>
</gene>
<evidence type="ECO:0000256" key="4">
    <source>
        <dbReference type="ARBA" id="ARBA00022679"/>
    </source>
</evidence>
<keyword evidence="5" id="KW-0812">Transmembrane</keyword>